<evidence type="ECO:0000313" key="1">
    <source>
        <dbReference type="EMBL" id="PTQ46682.1"/>
    </source>
</evidence>
<protein>
    <submittedName>
        <fullName evidence="1">Uncharacterized protein</fullName>
    </submittedName>
</protein>
<gene>
    <name evidence="1" type="ORF">MARPO_0010s0081</name>
</gene>
<accession>A0A2R6XKS0</accession>
<dbReference type="Proteomes" id="UP000244005">
    <property type="component" value="Unassembled WGS sequence"/>
</dbReference>
<organism evidence="1 2">
    <name type="scientific">Marchantia polymorpha</name>
    <name type="common">Common liverwort</name>
    <name type="synonym">Marchantia aquatica</name>
    <dbReference type="NCBI Taxonomy" id="3197"/>
    <lineage>
        <taxon>Eukaryota</taxon>
        <taxon>Viridiplantae</taxon>
        <taxon>Streptophyta</taxon>
        <taxon>Embryophyta</taxon>
        <taxon>Marchantiophyta</taxon>
        <taxon>Marchantiopsida</taxon>
        <taxon>Marchantiidae</taxon>
        <taxon>Marchantiales</taxon>
        <taxon>Marchantiaceae</taxon>
        <taxon>Marchantia</taxon>
    </lineage>
</organism>
<dbReference type="EMBL" id="KZ772682">
    <property type="protein sequence ID" value="PTQ46682.1"/>
    <property type="molecule type" value="Genomic_DNA"/>
</dbReference>
<dbReference type="AlphaFoldDB" id="A0A2R6XKS0"/>
<keyword evidence="2" id="KW-1185">Reference proteome</keyword>
<evidence type="ECO:0000313" key="2">
    <source>
        <dbReference type="Proteomes" id="UP000244005"/>
    </source>
</evidence>
<reference evidence="2" key="1">
    <citation type="journal article" date="2017" name="Cell">
        <title>Insights into land plant evolution garnered from the Marchantia polymorpha genome.</title>
        <authorList>
            <person name="Bowman J.L."/>
            <person name="Kohchi T."/>
            <person name="Yamato K.T."/>
            <person name="Jenkins J."/>
            <person name="Shu S."/>
            <person name="Ishizaki K."/>
            <person name="Yamaoka S."/>
            <person name="Nishihama R."/>
            <person name="Nakamura Y."/>
            <person name="Berger F."/>
            <person name="Adam C."/>
            <person name="Aki S.S."/>
            <person name="Althoff F."/>
            <person name="Araki T."/>
            <person name="Arteaga-Vazquez M.A."/>
            <person name="Balasubrmanian S."/>
            <person name="Barry K."/>
            <person name="Bauer D."/>
            <person name="Boehm C.R."/>
            <person name="Briginshaw L."/>
            <person name="Caballero-Perez J."/>
            <person name="Catarino B."/>
            <person name="Chen F."/>
            <person name="Chiyoda S."/>
            <person name="Chovatia M."/>
            <person name="Davies K.M."/>
            <person name="Delmans M."/>
            <person name="Demura T."/>
            <person name="Dierschke T."/>
            <person name="Dolan L."/>
            <person name="Dorantes-Acosta A.E."/>
            <person name="Eklund D.M."/>
            <person name="Florent S.N."/>
            <person name="Flores-Sandoval E."/>
            <person name="Fujiyama A."/>
            <person name="Fukuzawa H."/>
            <person name="Galik B."/>
            <person name="Grimanelli D."/>
            <person name="Grimwood J."/>
            <person name="Grossniklaus U."/>
            <person name="Hamada T."/>
            <person name="Haseloff J."/>
            <person name="Hetherington A.J."/>
            <person name="Higo A."/>
            <person name="Hirakawa Y."/>
            <person name="Hundley H.N."/>
            <person name="Ikeda Y."/>
            <person name="Inoue K."/>
            <person name="Inoue S.I."/>
            <person name="Ishida S."/>
            <person name="Jia Q."/>
            <person name="Kakita M."/>
            <person name="Kanazawa T."/>
            <person name="Kawai Y."/>
            <person name="Kawashima T."/>
            <person name="Kennedy M."/>
            <person name="Kinose K."/>
            <person name="Kinoshita T."/>
            <person name="Kohara Y."/>
            <person name="Koide E."/>
            <person name="Komatsu K."/>
            <person name="Kopischke S."/>
            <person name="Kubo M."/>
            <person name="Kyozuka J."/>
            <person name="Lagercrantz U."/>
            <person name="Lin S.S."/>
            <person name="Lindquist E."/>
            <person name="Lipzen A.M."/>
            <person name="Lu C.W."/>
            <person name="De Luna E."/>
            <person name="Martienssen R.A."/>
            <person name="Minamino N."/>
            <person name="Mizutani M."/>
            <person name="Mizutani M."/>
            <person name="Mochizuki N."/>
            <person name="Monte I."/>
            <person name="Mosher R."/>
            <person name="Nagasaki H."/>
            <person name="Nakagami H."/>
            <person name="Naramoto S."/>
            <person name="Nishitani K."/>
            <person name="Ohtani M."/>
            <person name="Okamoto T."/>
            <person name="Okumura M."/>
            <person name="Phillips J."/>
            <person name="Pollak B."/>
            <person name="Reinders A."/>
            <person name="Rovekamp M."/>
            <person name="Sano R."/>
            <person name="Sawa S."/>
            <person name="Schmid M.W."/>
            <person name="Shirakawa M."/>
            <person name="Solano R."/>
            <person name="Spunde A."/>
            <person name="Suetsugu N."/>
            <person name="Sugano S."/>
            <person name="Sugiyama A."/>
            <person name="Sun R."/>
            <person name="Suzuki Y."/>
            <person name="Takenaka M."/>
            <person name="Takezawa D."/>
            <person name="Tomogane H."/>
            <person name="Tsuzuki M."/>
            <person name="Ueda T."/>
            <person name="Umeda M."/>
            <person name="Ward J.M."/>
            <person name="Watanabe Y."/>
            <person name="Yazaki K."/>
            <person name="Yokoyama R."/>
            <person name="Yoshitake Y."/>
            <person name="Yotsui I."/>
            <person name="Zachgo S."/>
            <person name="Schmutz J."/>
        </authorList>
    </citation>
    <scope>NUCLEOTIDE SEQUENCE [LARGE SCALE GENOMIC DNA]</scope>
    <source>
        <strain evidence="2">Tak-1</strain>
    </source>
</reference>
<proteinExistence type="predicted"/>
<sequence length="45" mass="5254">MTRESHDYRALQMRLQEMLTDRESCIGKLSEAGLRATSHWPTFSI</sequence>
<dbReference type="Gramene" id="Mp5g23750.1">
    <property type="protein sequence ID" value="Mp5g23750.1.cds"/>
    <property type="gene ID" value="Mp5g23750"/>
</dbReference>
<name>A0A2R6XKS0_MARPO</name>